<dbReference type="Pfam" id="PF00437">
    <property type="entry name" value="T2SSE"/>
    <property type="match status" value="1"/>
</dbReference>
<dbReference type="SUPFAM" id="SSF48208">
    <property type="entry name" value="Six-hairpin glycosidases"/>
    <property type="match status" value="1"/>
</dbReference>
<dbReference type="InterPro" id="IPR013148">
    <property type="entry name" value="Glyco_hydro_32_N"/>
</dbReference>
<dbReference type="Pfam" id="PF20737">
    <property type="entry name" value="Glyco_hydro127C"/>
    <property type="match status" value="1"/>
</dbReference>
<keyword evidence="2" id="KW-0378">Hydrolase</keyword>
<dbReference type="InterPro" id="IPR023296">
    <property type="entry name" value="Glyco_hydro_beta-prop_sf"/>
</dbReference>
<evidence type="ECO:0000259" key="4">
    <source>
        <dbReference type="PROSITE" id="PS00662"/>
    </source>
</evidence>
<dbReference type="InterPro" id="IPR013189">
    <property type="entry name" value="Glyco_hydro_32_C"/>
</dbReference>
<evidence type="ECO:0000256" key="3">
    <source>
        <dbReference type="ARBA" id="ARBA00023295"/>
    </source>
</evidence>
<evidence type="ECO:0000256" key="2">
    <source>
        <dbReference type="ARBA" id="ARBA00022801"/>
    </source>
</evidence>
<name>A0A8S1IKG6_9CHLO</name>
<dbReference type="Gene3D" id="3.30.450.90">
    <property type="match status" value="1"/>
</dbReference>
<dbReference type="InterPro" id="IPR001362">
    <property type="entry name" value="Glyco_hydro_32"/>
</dbReference>
<dbReference type="GO" id="GO:0005975">
    <property type="term" value="P:carbohydrate metabolic process"/>
    <property type="evidence" value="ECO:0007669"/>
    <property type="project" value="InterPro"/>
</dbReference>
<comment type="caution">
    <text evidence="5">The sequence shown here is derived from an EMBL/GenBank/DDBJ whole genome shotgun (WGS) entry which is preliminary data.</text>
</comment>
<dbReference type="InterPro" id="IPR013320">
    <property type="entry name" value="ConA-like_dom_sf"/>
</dbReference>
<dbReference type="InterPro" id="IPR027417">
    <property type="entry name" value="P-loop_NTPase"/>
</dbReference>
<dbReference type="PROSITE" id="PS00662">
    <property type="entry name" value="T2SP_E"/>
    <property type="match status" value="1"/>
</dbReference>
<keyword evidence="6" id="KW-1185">Reference proteome</keyword>
<dbReference type="Proteomes" id="UP000708148">
    <property type="component" value="Unassembled WGS sequence"/>
</dbReference>
<dbReference type="Pfam" id="PF07944">
    <property type="entry name" value="Beta-AFase-like_GH127_cat"/>
    <property type="match status" value="1"/>
</dbReference>
<sequence length="1750" mass="193613">MRVNGFQGGRLVNSFTGGDAAVGTLTSPQLTITHDYVHLLIGGGGHAGLTCVNLLVDGQPARTATGPNLAPGGSEELQRVFWDVKELRGQRAAIQVVDRHAGGWGHINVDDIHFSDQPLGLPAAQLDPTARLRSFASYQDVGYDQPLRPQFHFTSRKNWLNDPNGMVFLDGEYHLFFQHNPLGNEWGNMTWGHAVSPDMLHWRQLPHALLPYGGGTIYSGTAVIDRRNTLGAPRGEAATMVAAFTHARPPFTQALAYSTDRGRTFQLVDDGKPVVANQGYDPEERDPKVFYHEESGQWVMALWVQQGTPGRVLLFNSPDLKNWTEVSRFDRDWVFECMDLVRLPVDGDPDHQKWLIYDASFEYEIGEFDGQQFSSDRVVQRGDFGPNYYAGQTFNDSPDGRSVIIGWMRGVDEVPFVRAGMPFNMQMSFPATMELRTTRSGLRLFRWPIDEITSLYAESMSVGETALQAANDKLADFEGELLDFQIKFAADKQTHLVLVVRGQEIEYRDGAFRYAGASLPAPPVDGAASLRVLVDRASVELFANGGAAVSTHYADLSNIRMDASMGEQPAGANEGVAASQSAVLTTAPEQVMTNLLNFVSRTKASDLHIKTGYAPTVRVGGHLRKVQMPAIPDSAFVNSMVLPLAPEGRLSEFDKNGSLDFSTQIAGGDRFRINIFKSRGETHVAMRRVQSEISDFNDLHLPDVYRDVISKVNEGLVLVCGVTGSGKSSTMAAMVDYINHNRGLHIITIEDPIEFHFEGDRSIISQREVGVDVRNFADALRVVVRQDPDMILIGEMRDRETVLAAIQAAETGHLVLGSLHCADVPLSFARILEFFDRSDHAFVRSSLANSLRAIMCQRLLPGITEGSRYPATEVMLNNSVVQRKIMEEEDEDLHAVLHGYRDSGMRDFAYSLFELVEQDKINRQVAMDNAPNRDAFSSLLKGIDAAASGIIPVSFEKVRLQDAFWLPRLETQRRVLTPYAFEKTEEALNDLRAAAALLSGEELTNPPPPHRFRTSDLFKVMEGAAYLLAIERDERLEAQMDAIADVVAGSQEPDGYLNATRTLYPHLAIDMMGDGRYTYVDHSHELYIVGHLYEAAVAYYRATGKRKLLDVAERNAHHVRRVFFEGDPNYNGGEPINQAPGHQEIELALVRLFDATGNAEYLDTARRFLDIRGVTYTPHGQGVHSPTYAQQHRPVAEQQEPTGHAVRATYLYSGMADVGAMQGGDRYDDALRQIWASIVHTRMHITGGLGAVHGIEGFGPAYELPNADAFNETCAAVGNVFFNWRMFLKQQDAKFLDVAELALYNNALAGMNLGGDRFFYVNPLAADGWRPFNHGRPERSPWFGTACCPTNLARLIPQVPGMLFATDQHGLSLCLYAACSTETTLGGVSTRLTEETDYPFEGKVRLRVEPASAARFAVRLRIPTWTTDRLAPGELYHYAGGAPASKPRLLLNGQPIPYEIERGFAVVEREWSGAEELLLELPTLVRANACRSEVEANRGRVAVSRGPLVYCLESADNPLHAFNYMSTPKQVGSATTAPLTIAGQQVASVTLPAEALAADGVVKPTTAVLAPYFAWNNRGVGSMAVWLPDNVTTLRAGALQVDDNADRFASAEATHTFDQDSVLAMIDGRLPKHSFDTSIPRWTSWPQRGEPQTLTFELSEPTNLRTVQVYWYDDHGGVQTPIRWELQVPGDDGWAPFPLYNTDHYAVAADQYNVVHPAEPLTVERLRLRVWPKPDAAVGLLEVVVEPETD</sequence>
<dbReference type="SMART" id="SM00640">
    <property type="entry name" value="Glyco_32"/>
    <property type="match status" value="1"/>
</dbReference>
<reference evidence="5" key="1">
    <citation type="submission" date="2020-12" db="EMBL/GenBank/DDBJ databases">
        <authorList>
            <person name="Iha C."/>
        </authorList>
    </citation>
    <scope>NUCLEOTIDE SEQUENCE</scope>
</reference>
<dbReference type="SUPFAM" id="SSF49899">
    <property type="entry name" value="Concanavalin A-like lectins/glucanases"/>
    <property type="match status" value="1"/>
</dbReference>
<dbReference type="InterPro" id="IPR049174">
    <property type="entry name" value="Beta-AFase-like"/>
</dbReference>
<dbReference type="Pfam" id="PF00251">
    <property type="entry name" value="Glyco_hydro_32N"/>
    <property type="match status" value="1"/>
</dbReference>
<dbReference type="InterPro" id="IPR001482">
    <property type="entry name" value="T2SS/T4SS_dom"/>
</dbReference>
<organism evidence="5 6">
    <name type="scientific">Ostreobium quekettii</name>
    <dbReference type="NCBI Taxonomy" id="121088"/>
    <lineage>
        <taxon>Eukaryota</taxon>
        <taxon>Viridiplantae</taxon>
        <taxon>Chlorophyta</taxon>
        <taxon>core chlorophytes</taxon>
        <taxon>Ulvophyceae</taxon>
        <taxon>TCBD clade</taxon>
        <taxon>Bryopsidales</taxon>
        <taxon>Ostreobineae</taxon>
        <taxon>Ostreobiaceae</taxon>
        <taxon>Ostreobium</taxon>
    </lineage>
</organism>
<dbReference type="InterPro" id="IPR012878">
    <property type="entry name" value="Beta-AFase-like_GH127_cat"/>
</dbReference>
<dbReference type="CDD" id="cd01131">
    <property type="entry name" value="PilT"/>
    <property type="match status" value="1"/>
</dbReference>
<proteinExistence type="inferred from homology"/>
<dbReference type="Gene3D" id="3.40.50.300">
    <property type="entry name" value="P-loop containing nucleotide triphosphate hydrolases"/>
    <property type="match status" value="1"/>
</dbReference>
<dbReference type="Gene3D" id="2.60.120.560">
    <property type="entry name" value="Exo-inulinase, domain 1"/>
    <property type="match status" value="1"/>
</dbReference>
<dbReference type="EMBL" id="CAJHUC010000279">
    <property type="protein sequence ID" value="CAD7694838.1"/>
    <property type="molecule type" value="Genomic_DNA"/>
</dbReference>
<dbReference type="SUPFAM" id="SSF75005">
    <property type="entry name" value="Arabinanase/levansucrase/invertase"/>
    <property type="match status" value="1"/>
</dbReference>
<dbReference type="Gene3D" id="2.115.10.20">
    <property type="entry name" value="Glycosyl hydrolase domain, family 43"/>
    <property type="match status" value="1"/>
</dbReference>
<dbReference type="NCBIfam" id="TIGR01420">
    <property type="entry name" value="pilT_fam"/>
    <property type="match status" value="1"/>
</dbReference>
<dbReference type="InterPro" id="IPR008928">
    <property type="entry name" value="6-hairpin_glycosidase_sf"/>
</dbReference>
<dbReference type="Gene3D" id="2.60.120.260">
    <property type="entry name" value="Galactose-binding domain-like"/>
    <property type="match status" value="1"/>
</dbReference>
<dbReference type="SUPFAM" id="SSF52540">
    <property type="entry name" value="P-loop containing nucleoside triphosphate hydrolases"/>
    <property type="match status" value="1"/>
</dbReference>
<accession>A0A8S1IKG6</accession>
<feature type="domain" description="Bacterial type II secretion system protein E" evidence="4">
    <location>
        <begin position="784"/>
        <end position="798"/>
    </location>
</feature>
<protein>
    <recommendedName>
        <fullName evidence="4">Bacterial type II secretion system protein E domain-containing protein</fullName>
    </recommendedName>
</protein>
<evidence type="ECO:0000313" key="6">
    <source>
        <dbReference type="Proteomes" id="UP000708148"/>
    </source>
</evidence>
<dbReference type="CDD" id="cd18622">
    <property type="entry name" value="GH32_Inu-like"/>
    <property type="match status" value="1"/>
</dbReference>
<comment type="similarity">
    <text evidence="1">Belongs to the glycosyl hydrolase 32 family.</text>
</comment>
<evidence type="ECO:0000313" key="5">
    <source>
        <dbReference type="EMBL" id="CAD7694838.1"/>
    </source>
</evidence>
<dbReference type="PANTHER" id="PTHR43465:SF2">
    <property type="entry name" value="DUF1680 DOMAIN PROTEIN (AFU_ORTHOLOGUE AFUA_1G08910)"/>
    <property type="match status" value="1"/>
</dbReference>
<dbReference type="Pfam" id="PF08244">
    <property type="entry name" value="Glyco_hydro_32C"/>
    <property type="match status" value="1"/>
</dbReference>
<dbReference type="PANTHER" id="PTHR43465">
    <property type="entry name" value="DUF1680 DOMAIN PROTEIN (AFU_ORTHOLOGUE AFUA_1G08910)"/>
    <property type="match status" value="1"/>
</dbReference>
<dbReference type="Pfam" id="PF20736">
    <property type="entry name" value="Glyco_hydro127M"/>
    <property type="match status" value="1"/>
</dbReference>
<dbReference type="GO" id="GO:0005524">
    <property type="term" value="F:ATP binding"/>
    <property type="evidence" value="ECO:0007669"/>
    <property type="project" value="InterPro"/>
</dbReference>
<keyword evidence="3" id="KW-0326">Glycosidase</keyword>
<gene>
    <name evidence="5" type="ORF">OSTQU699_LOCUS201</name>
</gene>
<dbReference type="OrthoDB" id="507039at2759"/>
<evidence type="ECO:0000256" key="1">
    <source>
        <dbReference type="ARBA" id="ARBA00009902"/>
    </source>
</evidence>
<dbReference type="GO" id="GO:0004553">
    <property type="term" value="F:hydrolase activity, hydrolyzing O-glycosyl compounds"/>
    <property type="evidence" value="ECO:0007669"/>
    <property type="project" value="InterPro"/>
</dbReference>
<dbReference type="InterPro" id="IPR049046">
    <property type="entry name" value="Beta-AFase-like_GH127_middle"/>
</dbReference>
<dbReference type="InterPro" id="IPR006321">
    <property type="entry name" value="PilT/PilU"/>
</dbReference>
<dbReference type="InterPro" id="IPR049049">
    <property type="entry name" value="Beta-AFase-like_GH127_C"/>
</dbReference>